<comment type="caution">
    <text evidence="5">The sequence shown here is derived from an EMBL/GenBank/DDBJ whole genome shotgun (WGS) entry which is preliminary data.</text>
</comment>
<feature type="binding site" evidence="2">
    <location>
        <begin position="267"/>
        <end position="274"/>
    </location>
    <ligand>
        <name>FAD</name>
        <dbReference type="ChEBI" id="CHEBI:57692"/>
    </ligand>
</feature>
<dbReference type="AlphaFoldDB" id="A0A151AVJ0"/>
<dbReference type="Gene3D" id="3.40.50.620">
    <property type="entry name" value="HUPs"/>
    <property type="match status" value="1"/>
</dbReference>
<organism evidence="5 6">
    <name type="scientific">Moorella mulderi DSM 14980</name>
    <dbReference type="NCBI Taxonomy" id="1122241"/>
    <lineage>
        <taxon>Bacteria</taxon>
        <taxon>Bacillati</taxon>
        <taxon>Bacillota</taxon>
        <taxon>Clostridia</taxon>
        <taxon>Neomoorellales</taxon>
        <taxon>Neomoorellaceae</taxon>
        <taxon>Neomoorella</taxon>
    </lineage>
</organism>
<evidence type="ECO:0000256" key="1">
    <source>
        <dbReference type="ARBA" id="ARBA00005817"/>
    </source>
</evidence>
<feature type="domain" description="Electron transfer flavoprotein alpha/beta-subunit N-terminal" evidence="4">
    <location>
        <begin position="5"/>
        <end position="158"/>
    </location>
</feature>
<dbReference type="Pfam" id="PF01012">
    <property type="entry name" value="ETF"/>
    <property type="match status" value="1"/>
</dbReference>
<dbReference type="Gene3D" id="3.40.50.1220">
    <property type="entry name" value="TPP-binding domain"/>
    <property type="match status" value="1"/>
</dbReference>
<dbReference type="InterPro" id="IPR014729">
    <property type="entry name" value="Rossmann-like_a/b/a_fold"/>
</dbReference>
<proteinExistence type="inferred from homology"/>
<comment type="similarity">
    <text evidence="1">Belongs to the ETF alpha-subunit/FixB family.</text>
</comment>
<dbReference type="OrthoDB" id="9770286at2"/>
<dbReference type="GO" id="GO:0050660">
    <property type="term" value="F:flavin adenine dinucleotide binding"/>
    <property type="evidence" value="ECO:0007669"/>
    <property type="project" value="InterPro"/>
</dbReference>
<keyword evidence="6" id="KW-1185">Reference proteome</keyword>
<dbReference type="PATRIC" id="fig|1122241.3.peg.2180"/>
<dbReference type="InterPro" id="IPR014731">
    <property type="entry name" value="ETF_asu_C"/>
</dbReference>
<dbReference type="Proteomes" id="UP000075670">
    <property type="component" value="Unassembled WGS sequence"/>
</dbReference>
<dbReference type="SUPFAM" id="SSF52402">
    <property type="entry name" value="Adenine nucleotide alpha hydrolases-like"/>
    <property type="match status" value="1"/>
</dbReference>
<dbReference type="RefSeq" id="WP_062284604.1">
    <property type="nucleotide sequence ID" value="NZ_LTBC01000008.1"/>
</dbReference>
<evidence type="ECO:0000313" key="5">
    <source>
        <dbReference type="EMBL" id="KYH31689.1"/>
    </source>
</evidence>
<feature type="domain" description="Electron transfer flavoprotein alpha subunit C-terminal" evidence="3">
    <location>
        <begin position="199"/>
        <end position="279"/>
    </location>
</feature>
<reference evidence="5 6" key="1">
    <citation type="submission" date="2016-02" db="EMBL/GenBank/DDBJ databases">
        <title>Genome sequence of Moorella mulderi DSM 14980.</title>
        <authorList>
            <person name="Poehlein A."/>
            <person name="Daniel R."/>
        </authorList>
    </citation>
    <scope>NUCLEOTIDE SEQUENCE [LARGE SCALE GENOMIC DNA]</scope>
    <source>
        <strain evidence="5 6">DSM 14980</strain>
    </source>
</reference>
<dbReference type="InterPro" id="IPR029035">
    <property type="entry name" value="DHS-like_NAD/FAD-binding_dom"/>
</dbReference>
<dbReference type="InterPro" id="IPR001308">
    <property type="entry name" value="ETF_a/FixB"/>
</dbReference>
<dbReference type="InterPro" id="IPR014730">
    <property type="entry name" value="ETF_a/b_N"/>
</dbReference>
<protein>
    <submittedName>
        <fullName evidence="5">Acryloyl-CoA reductase electron transfer subunit beta</fullName>
    </submittedName>
</protein>
<dbReference type="EMBL" id="LTBC01000008">
    <property type="protein sequence ID" value="KYH31689.1"/>
    <property type="molecule type" value="Genomic_DNA"/>
</dbReference>
<name>A0A151AVJ0_9FIRM</name>
<evidence type="ECO:0000259" key="4">
    <source>
        <dbReference type="Pfam" id="PF01012"/>
    </source>
</evidence>
<sequence length="322" mass="33859">MSNNVLAFIEGEEGHISEDSKSILKEGRRLADEMGGTLVGATHRGSILKDQLNNTGLDECWELPLGITDDPCGQLAGLALAELAKDIQARLILAAHTMLGESVLATAAASLGGAFFSSCREISIKDANFNIHRITCGGKVDEIRTLISSVCLGTVIPSGTGRKRFTGNKSVEYREMLTLIKGAVPEITGEFKAHPDEIDLTEAEFIVAIGGGVGDRKGYEMAARFASLIGATLGGSRIAVDRGFLPNSRLIGLTGHEVAPKIYIGIGISGAPHHLNGIRDAKVIIGINKDPNAPLLKAADIAVVGDAYTILPALIEELGGEL</sequence>
<dbReference type="GO" id="GO:0033539">
    <property type="term" value="P:fatty acid beta-oxidation using acyl-CoA dehydrogenase"/>
    <property type="evidence" value="ECO:0007669"/>
    <property type="project" value="TreeGrafter"/>
</dbReference>
<dbReference type="PANTHER" id="PTHR43153">
    <property type="entry name" value="ELECTRON TRANSFER FLAVOPROTEIN ALPHA"/>
    <property type="match status" value="1"/>
</dbReference>
<dbReference type="PIRSF" id="PIRSF000089">
    <property type="entry name" value="Electra_flavoP_a"/>
    <property type="match status" value="1"/>
</dbReference>
<gene>
    <name evidence="5" type="primary">acrA</name>
    <name evidence="5" type="ORF">MOMUL_20520</name>
</gene>
<dbReference type="GO" id="GO:0009055">
    <property type="term" value="F:electron transfer activity"/>
    <property type="evidence" value="ECO:0007669"/>
    <property type="project" value="InterPro"/>
</dbReference>
<feature type="binding site" evidence="2">
    <location>
        <position position="288"/>
    </location>
    <ligand>
        <name>FAD</name>
        <dbReference type="ChEBI" id="CHEBI:57692"/>
    </ligand>
</feature>
<evidence type="ECO:0000259" key="3">
    <source>
        <dbReference type="Pfam" id="PF00766"/>
    </source>
</evidence>
<feature type="binding site" evidence="2">
    <location>
        <begin position="236"/>
        <end position="237"/>
    </location>
    <ligand>
        <name>FAD</name>
        <dbReference type="ChEBI" id="CHEBI:57692"/>
    </ligand>
</feature>
<dbReference type="PANTHER" id="PTHR43153:SF1">
    <property type="entry name" value="ELECTRON TRANSFER FLAVOPROTEIN SUBUNIT ALPHA, MITOCHONDRIAL"/>
    <property type="match status" value="1"/>
</dbReference>
<keyword evidence="2" id="KW-0274">FAD</keyword>
<keyword evidence="2" id="KW-0285">Flavoprotein</keyword>
<comment type="cofactor">
    <cofactor evidence="2">
        <name>FAD</name>
        <dbReference type="ChEBI" id="CHEBI:57692"/>
    </cofactor>
    <text evidence="2">Binds 1 FAD per dimer.</text>
</comment>
<dbReference type="Pfam" id="PF00766">
    <property type="entry name" value="ETF_alpha"/>
    <property type="match status" value="1"/>
</dbReference>
<dbReference type="SUPFAM" id="SSF52467">
    <property type="entry name" value="DHS-like NAD/FAD-binding domain"/>
    <property type="match status" value="1"/>
</dbReference>
<evidence type="ECO:0000256" key="2">
    <source>
        <dbReference type="PIRSR" id="PIRSR000089-1"/>
    </source>
</evidence>
<accession>A0A151AVJ0</accession>
<evidence type="ECO:0000313" key="6">
    <source>
        <dbReference type="Proteomes" id="UP000075670"/>
    </source>
</evidence>